<evidence type="ECO:0000313" key="11">
    <source>
        <dbReference type="EMBL" id="RDU74391.1"/>
    </source>
</evidence>
<dbReference type="EMBL" id="NXLX01000002">
    <property type="protein sequence ID" value="RDU74391.1"/>
    <property type="molecule type" value="Genomic_DNA"/>
</dbReference>
<evidence type="ECO:0000256" key="7">
    <source>
        <dbReference type="ARBA" id="ARBA00023157"/>
    </source>
</evidence>
<evidence type="ECO:0000256" key="3">
    <source>
        <dbReference type="ARBA" id="ARBA00012865"/>
    </source>
</evidence>
<comment type="subcellular location">
    <subcellularLocation>
        <location evidence="9">Secreted</location>
    </subcellularLocation>
</comment>
<keyword evidence="7" id="KW-1015">Disulfide bond</keyword>
<evidence type="ECO:0000256" key="9">
    <source>
        <dbReference type="RuleBase" id="RU366075"/>
    </source>
</evidence>
<evidence type="ECO:0000256" key="4">
    <source>
        <dbReference type="ARBA" id="ARBA00022737"/>
    </source>
</evidence>
<feature type="region of interest" description="Disordered" evidence="10">
    <location>
        <begin position="336"/>
        <end position="365"/>
    </location>
</feature>
<reference evidence="11 12" key="1">
    <citation type="submission" date="2018-04" db="EMBL/GenBank/DDBJ databases">
        <title>Novel Campyloabacter and Helicobacter Species and Strains.</title>
        <authorList>
            <person name="Mannion A.J."/>
            <person name="Shen Z."/>
            <person name="Fox J.G."/>
        </authorList>
    </citation>
    <scope>NUCLEOTIDE SEQUENCE [LARGE SCALE GENOMIC DNA]</scope>
    <source>
        <strain evidence="11 12">MIT 04-9362</strain>
    </source>
</reference>
<dbReference type="SUPFAM" id="SSF81901">
    <property type="entry name" value="HCP-like"/>
    <property type="match status" value="2"/>
</dbReference>
<dbReference type="InterPro" id="IPR011990">
    <property type="entry name" value="TPR-like_helical_dom_sf"/>
</dbReference>
<dbReference type="RefSeq" id="WP_115578446.1">
    <property type="nucleotide sequence ID" value="NZ_NXLX01000002.1"/>
</dbReference>
<comment type="similarity">
    <text evidence="2 9">Belongs to the hcp beta-lactamase family.</text>
</comment>
<sequence length="365" mass="39810">MNFIKFCTLMLVSFFSLFLFAQDQNLSVQDTPKAPTIAPNPNPDERKIPLDNPETGSSMTSPKTSKDLLYFGMEAVKKGNYAAAFDFFVQSCDSGNPAGCFAVGTMYMNGVGIQTDLQKAERYYQLGCSGGDATACSNLAMIYDYKEQASASDKEKALQLYMTGCQGGDVLACNNLAYMYANGDGVPKDYFKAIQYYKFACEAGSDLGCYNLGLLSNTNNIYGYNRANLTLVDMNYLACNAGDIGGCANLGWIYANGLSGAPVSYYYAARYFEKACNGGNIGSCNNLAVLYQKGLGVTQDTQRALDLFAYTCNLGHQKGCDNYRIFKQQLQGSRKPNNGALFFPNDPKLGKQPMLGKDPRAPKKN</sequence>
<gene>
    <name evidence="11" type="ORF">CQA57_01385</name>
</gene>
<dbReference type="GO" id="GO:0046677">
    <property type="term" value="P:response to antibiotic"/>
    <property type="evidence" value="ECO:0007669"/>
    <property type="project" value="UniProtKB-KW"/>
</dbReference>
<comment type="catalytic activity">
    <reaction evidence="1 9">
        <text>a beta-lactam + H2O = a substituted beta-amino acid</text>
        <dbReference type="Rhea" id="RHEA:20401"/>
        <dbReference type="ChEBI" id="CHEBI:15377"/>
        <dbReference type="ChEBI" id="CHEBI:35627"/>
        <dbReference type="ChEBI" id="CHEBI:140347"/>
        <dbReference type="EC" id="3.5.2.6"/>
    </reaction>
</comment>
<dbReference type="EC" id="3.5.2.6" evidence="3 9"/>
<dbReference type="Gene3D" id="1.25.40.10">
    <property type="entry name" value="Tetratricopeptide repeat domain"/>
    <property type="match status" value="2"/>
</dbReference>
<protein>
    <recommendedName>
        <fullName evidence="3 9">Beta-lactamase</fullName>
        <ecNumber evidence="3 9">3.5.2.6</ecNumber>
    </recommendedName>
</protein>
<evidence type="ECO:0000256" key="10">
    <source>
        <dbReference type="SAM" id="MobiDB-lite"/>
    </source>
</evidence>
<dbReference type="PANTHER" id="PTHR13891">
    <property type="entry name" value="CYTOCHROME C OXIDASE ASSEMBLY FACTOR 7"/>
    <property type="match status" value="1"/>
</dbReference>
<evidence type="ECO:0000256" key="5">
    <source>
        <dbReference type="ARBA" id="ARBA00022801"/>
    </source>
</evidence>
<dbReference type="GO" id="GO:0008800">
    <property type="term" value="F:beta-lactamase activity"/>
    <property type="evidence" value="ECO:0007669"/>
    <property type="project" value="UniProtKB-UniRule"/>
</dbReference>
<proteinExistence type="inferred from homology"/>
<dbReference type="InterPro" id="IPR006597">
    <property type="entry name" value="Sel1-like"/>
</dbReference>
<evidence type="ECO:0000256" key="2">
    <source>
        <dbReference type="ARBA" id="ARBA00008486"/>
    </source>
</evidence>
<dbReference type="SMART" id="SM00671">
    <property type="entry name" value="SEL1"/>
    <property type="match status" value="5"/>
</dbReference>
<keyword evidence="5 9" id="KW-0378">Hydrolase</keyword>
<dbReference type="GO" id="GO:0005576">
    <property type="term" value="C:extracellular region"/>
    <property type="evidence" value="ECO:0007669"/>
    <property type="project" value="UniProtKB-SubCell"/>
</dbReference>
<keyword evidence="12" id="KW-1185">Reference proteome</keyword>
<dbReference type="OrthoDB" id="9772133at2"/>
<dbReference type="Pfam" id="PF08238">
    <property type="entry name" value="Sel1"/>
    <property type="match status" value="6"/>
</dbReference>
<dbReference type="InterPro" id="IPR040239">
    <property type="entry name" value="HcpB-like"/>
</dbReference>
<keyword evidence="9" id="KW-0964">Secreted</keyword>
<comment type="caution">
    <text evidence="11">The sequence shown here is derived from an EMBL/GenBank/DDBJ whole genome shotgun (WGS) entry which is preliminary data.</text>
</comment>
<keyword evidence="9" id="KW-0732">Signal</keyword>
<dbReference type="PANTHER" id="PTHR13891:SF1">
    <property type="entry name" value="CYTOCHROME C OXIDASE ASSEMBLY FACTOR 7"/>
    <property type="match status" value="1"/>
</dbReference>
<organism evidence="11 12">
    <name type="scientific">Helicobacter anseris</name>
    <dbReference type="NCBI Taxonomy" id="375926"/>
    <lineage>
        <taxon>Bacteria</taxon>
        <taxon>Pseudomonadati</taxon>
        <taxon>Campylobacterota</taxon>
        <taxon>Epsilonproteobacteria</taxon>
        <taxon>Campylobacterales</taxon>
        <taxon>Helicobacteraceae</taxon>
        <taxon>Helicobacter</taxon>
    </lineage>
</organism>
<accession>A0A3D8JBW4</accession>
<evidence type="ECO:0000313" key="12">
    <source>
        <dbReference type="Proteomes" id="UP000256695"/>
    </source>
</evidence>
<keyword evidence="8" id="KW-0046">Antibiotic resistance</keyword>
<evidence type="ECO:0000256" key="8">
    <source>
        <dbReference type="ARBA" id="ARBA00023251"/>
    </source>
</evidence>
<feature type="signal peptide" evidence="9">
    <location>
        <begin position="1"/>
        <end position="21"/>
    </location>
</feature>
<keyword evidence="4" id="KW-0677">Repeat</keyword>
<name>A0A3D8JBW4_9HELI</name>
<dbReference type="Proteomes" id="UP000256695">
    <property type="component" value="Unassembled WGS sequence"/>
</dbReference>
<feature type="region of interest" description="Disordered" evidence="10">
    <location>
        <begin position="30"/>
        <end position="62"/>
    </location>
</feature>
<evidence type="ECO:0000256" key="6">
    <source>
        <dbReference type="ARBA" id="ARBA00022803"/>
    </source>
</evidence>
<evidence type="ECO:0000256" key="1">
    <source>
        <dbReference type="ARBA" id="ARBA00001526"/>
    </source>
</evidence>
<feature type="chain" id="PRO_5036516690" description="Beta-lactamase" evidence="9">
    <location>
        <begin position="22"/>
        <end position="365"/>
    </location>
</feature>
<comment type="function">
    <text evidence="9">Hydrolyzes 6-aminopenicillinic acid and 7-aminocephalosporanic acid (ACA) derivatives.</text>
</comment>
<dbReference type="AlphaFoldDB" id="A0A3D8JBW4"/>
<keyword evidence="6" id="KW-0802">TPR repeat</keyword>